<sequence>MRIIEIQSGKKTLEFVAGLIWHPLNTNATRSARAKEVLSFAESGGADLKVMRGDDSPHVGLAKKADGAKAGQLSAAAVIADSLAKNSARNILVAMSIPDNQDVYVYVAVRGGVILADGDAVGTADEIRVRMGGAISFGGWDRIICPAEWGNLDSEERTFDSFFSQESLNNLKSWRLEEIKLAWRKAVLPLLLLIAVAGATSYGWNLYQKKKIAAAEALRLQQEAENERGQRVASVVPTKPWLISPGATAFAQACSMAYSKAELAGGNWTLDGVICEGGLLTVTWKKTSEQAWISHLKTTHPNAVIANDGQSASVAIQAVASQIHAPVTSLPSANGLALRYYDLASRYGLALRIEQASAPAAPAVLPGQVANAAPVTPSTWSSFGVNITANFDPAEVAAVLDYPGLRFTKIAYIHKAGAIQYQLTGVQYVRL</sequence>
<gene>
    <name evidence="1" type="primary">pilO2</name>
    <name evidence="1" type="ORF">ACFQND_08305</name>
</gene>
<evidence type="ECO:0000313" key="1">
    <source>
        <dbReference type="EMBL" id="MFC6281228.1"/>
    </source>
</evidence>
<accession>A0ABW1TWW7</accession>
<dbReference type="Proteomes" id="UP001596270">
    <property type="component" value="Unassembled WGS sequence"/>
</dbReference>
<reference evidence="2" key="1">
    <citation type="journal article" date="2019" name="Int. J. Syst. Evol. Microbiol.">
        <title>The Global Catalogue of Microorganisms (GCM) 10K type strain sequencing project: providing services to taxonomists for standard genome sequencing and annotation.</title>
        <authorList>
            <consortium name="The Broad Institute Genomics Platform"/>
            <consortium name="The Broad Institute Genome Sequencing Center for Infectious Disease"/>
            <person name="Wu L."/>
            <person name="Ma J."/>
        </authorList>
    </citation>
    <scope>NUCLEOTIDE SEQUENCE [LARGE SCALE GENOMIC DNA]</scope>
    <source>
        <strain evidence="2">CCUG 39402</strain>
    </source>
</reference>
<keyword evidence="2" id="KW-1185">Reference proteome</keyword>
<organism evidence="1 2">
    <name type="scientific">Polaromonas aquatica</name>
    <dbReference type="NCBI Taxonomy" id="332657"/>
    <lineage>
        <taxon>Bacteria</taxon>
        <taxon>Pseudomonadati</taxon>
        <taxon>Pseudomonadota</taxon>
        <taxon>Betaproteobacteria</taxon>
        <taxon>Burkholderiales</taxon>
        <taxon>Comamonadaceae</taxon>
        <taxon>Polaromonas</taxon>
    </lineage>
</organism>
<name>A0ABW1TWW7_9BURK</name>
<dbReference type="InterPro" id="IPR009663">
    <property type="entry name" value="PAP_PilO"/>
</dbReference>
<dbReference type="EMBL" id="JBHSRS010000017">
    <property type="protein sequence ID" value="MFC6281228.1"/>
    <property type="molecule type" value="Genomic_DNA"/>
</dbReference>
<dbReference type="RefSeq" id="WP_377413074.1">
    <property type="nucleotide sequence ID" value="NZ_JBHSRS010000017.1"/>
</dbReference>
<proteinExistence type="predicted"/>
<comment type="caution">
    <text evidence="1">The sequence shown here is derived from an EMBL/GenBank/DDBJ whole genome shotgun (WGS) entry which is preliminary data.</text>
</comment>
<evidence type="ECO:0000313" key="2">
    <source>
        <dbReference type="Proteomes" id="UP001596270"/>
    </source>
</evidence>
<protein>
    <submittedName>
        <fullName evidence="1">Type 4b pilus protein PilO2</fullName>
    </submittedName>
</protein>
<dbReference type="Pfam" id="PF06864">
    <property type="entry name" value="PAP_PilO"/>
    <property type="match status" value="1"/>
</dbReference>